<sequence>MSIYFALSEGEIRLLKVDSGREGEAMISCQMIAVPLRTGHPAYKALSYTWGGEDTAMEISINGLSFSIRLNLYRVLQKMIKPPWLGGQATPGELWWIDAICIDQDNHLEKEQQVAMMGDVYRFSDLTVGWLGEAEYGSHLAVSYLSGLGEFESTQMQEAKAFLLDGDFAKCLRALKWLFRRSWWVRAWTLQEYVIPENFVFVCGDSTIGRRRFERAISWLTSLASYVQEHIQFSKLEGYEIAWKRRKLRDRRYDSLELPLCDALIYAGGSAASKGRDCVYSLLGLVTDHVILEIEPQYDVDIDDATIFEKIIRSQINHAQCIDIICFSNTTPGSLGCPTWVPYWPSHSSKANDRMAWQSFPSLANISVRAKPDGGKGEKASFRAAGGFPYQAISGKQEPGVLVCEGVLLGIIEELGRSSSTMKSKRRQSSSATQSQPVDESEQRPSHSGTSPRSRHVYKIPEAMWRTLVLDREDGYLDSHPPLEYRIEFEWLCRQAVDDPLALNSDVLCWFQSNASIIFKSHPEKDLIQNRLSSLLSGGHYRQRGNIMGFTRQMLNVWMNMKKVLCVLDNGKLGMAPRRARVGDQVWILAGCNFPVTLRQADQDGYFYMIGECYVSNSMQGEAVSQSSGEPVLWKTLRLL</sequence>
<dbReference type="EMBL" id="JAPUUL010000511">
    <property type="protein sequence ID" value="KAJ8130391.1"/>
    <property type="molecule type" value="Genomic_DNA"/>
</dbReference>
<evidence type="ECO:0000313" key="2">
    <source>
        <dbReference type="Proteomes" id="UP001153332"/>
    </source>
</evidence>
<reference evidence="1" key="1">
    <citation type="submission" date="2022-12" db="EMBL/GenBank/DDBJ databases">
        <title>Genome Sequence of Lasiodiplodia mahajangana.</title>
        <authorList>
            <person name="Buettner E."/>
        </authorList>
    </citation>
    <scope>NUCLEOTIDE SEQUENCE</scope>
    <source>
        <strain evidence="1">VT137</strain>
    </source>
</reference>
<evidence type="ECO:0000313" key="1">
    <source>
        <dbReference type="EMBL" id="KAJ8130391.1"/>
    </source>
</evidence>
<gene>
    <name evidence="1" type="ORF">O1611_g3242</name>
</gene>
<organism evidence="1 2">
    <name type="scientific">Lasiodiplodia mahajangana</name>
    <dbReference type="NCBI Taxonomy" id="1108764"/>
    <lineage>
        <taxon>Eukaryota</taxon>
        <taxon>Fungi</taxon>
        <taxon>Dikarya</taxon>
        <taxon>Ascomycota</taxon>
        <taxon>Pezizomycotina</taxon>
        <taxon>Dothideomycetes</taxon>
        <taxon>Dothideomycetes incertae sedis</taxon>
        <taxon>Botryosphaeriales</taxon>
        <taxon>Botryosphaeriaceae</taxon>
        <taxon>Lasiodiplodia</taxon>
    </lineage>
</organism>
<accession>A0ACC2JSC8</accession>
<comment type="caution">
    <text evidence="1">The sequence shown here is derived from an EMBL/GenBank/DDBJ whole genome shotgun (WGS) entry which is preliminary data.</text>
</comment>
<keyword evidence="2" id="KW-1185">Reference proteome</keyword>
<name>A0ACC2JSC8_9PEZI</name>
<proteinExistence type="predicted"/>
<dbReference type="Proteomes" id="UP001153332">
    <property type="component" value="Unassembled WGS sequence"/>
</dbReference>
<protein>
    <submittedName>
        <fullName evidence="1">Uncharacterized protein</fullName>
    </submittedName>
</protein>